<evidence type="ECO:0000256" key="4">
    <source>
        <dbReference type="ARBA" id="ARBA00023065"/>
    </source>
</evidence>
<dbReference type="InterPro" id="IPR036132">
    <property type="entry name" value="Vac_ATP_synth_c_sf"/>
</dbReference>
<keyword evidence="3 5" id="KW-0375">Hydrogen ion transport</keyword>
<keyword evidence="2 5" id="KW-0813">Transport</keyword>
<dbReference type="Gene3D" id="3.30.70.100">
    <property type="match status" value="1"/>
</dbReference>
<dbReference type="Pfam" id="PF03223">
    <property type="entry name" value="V-ATPase_C"/>
    <property type="match status" value="1"/>
</dbReference>
<reference evidence="6" key="1">
    <citation type="journal article" date="2012" name="Nature">
        <title>The oyster genome reveals stress adaptation and complexity of shell formation.</title>
        <authorList>
            <person name="Zhang G."/>
            <person name="Fang X."/>
            <person name="Guo X."/>
            <person name="Li L."/>
            <person name="Luo R."/>
            <person name="Xu F."/>
            <person name="Yang P."/>
            <person name="Zhang L."/>
            <person name="Wang X."/>
            <person name="Qi H."/>
            <person name="Xiong Z."/>
            <person name="Que H."/>
            <person name="Xie Y."/>
            <person name="Holland P.W."/>
            <person name="Paps J."/>
            <person name="Zhu Y."/>
            <person name="Wu F."/>
            <person name="Chen Y."/>
            <person name="Wang J."/>
            <person name="Peng C."/>
            <person name="Meng J."/>
            <person name="Yang L."/>
            <person name="Liu J."/>
            <person name="Wen B."/>
            <person name="Zhang N."/>
            <person name="Huang Z."/>
            <person name="Zhu Q."/>
            <person name="Feng Y."/>
            <person name="Mount A."/>
            <person name="Hedgecock D."/>
            <person name="Xu Z."/>
            <person name="Liu Y."/>
            <person name="Domazet-Loso T."/>
            <person name="Du Y."/>
            <person name="Sun X."/>
            <person name="Zhang S."/>
            <person name="Liu B."/>
            <person name="Cheng P."/>
            <person name="Jiang X."/>
            <person name="Li J."/>
            <person name="Fan D."/>
            <person name="Wang W."/>
            <person name="Fu W."/>
            <person name="Wang T."/>
            <person name="Wang B."/>
            <person name="Zhang J."/>
            <person name="Peng Z."/>
            <person name="Li Y."/>
            <person name="Li N."/>
            <person name="Wang J."/>
            <person name="Chen M."/>
            <person name="He Y."/>
            <person name="Tan F."/>
            <person name="Song X."/>
            <person name="Zheng Q."/>
            <person name="Huang R."/>
            <person name="Yang H."/>
            <person name="Du X."/>
            <person name="Chen L."/>
            <person name="Yang M."/>
            <person name="Gaffney P.M."/>
            <person name="Wang S."/>
            <person name="Luo L."/>
            <person name="She Z."/>
            <person name="Ming Y."/>
            <person name="Huang W."/>
            <person name="Zhang S."/>
            <person name="Huang B."/>
            <person name="Zhang Y."/>
            <person name="Qu T."/>
            <person name="Ni P."/>
            <person name="Miao G."/>
            <person name="Wang J."/>
            <person name="Wang Q."/>
            <person name="Steinberg C.E."/>
            <person name="Wang H."/>
            <person name="Li N."/>
            <person name="Qian L."/>
            <person name="Zhang G."/>
            <person name="Li Y."/>
            <person name="Yang H."/>
            <person name="Liu X."/>
            <person name="Wang J."/>
            <person name="Yin Y."/>
            <person name="Wang J."/>
        </authorList>
    </citation>
    <scope>NUCLEOTIDE SEQUENCE [LARGE SCALE GENOMIC DNA]</scope>
    <source>
        <strain evidence="6">05x7-T-G4-1.051#20</strain>
    </source>
</reference>
<comment type="function">
    <text evidence="5">Subunit of the V1 complex of vacuolar(H+)-ATPase (V-ATPase), a multisubunit enzyme composed of a peripheral complex (V1) that hydrolyzes ATP and a membrane integral complex (V0) that translocates protons. V-ATPase is responsible for acidifying and maintaining the pH of intracellular compartments and in some cell types, is targeted to the plasma membrane, where it is responsible for acidifying the extracellular environment. Subunit C is necessary for the assembly of the catalytic sector of the enzyme and is likely to have a specific function in its catalytic activity.</text>
</comment>
<name>K1Q6F7_MAGGI</name>
<dbReference type="EMBL" id="JH818760">
    <property type="protein sequence ID" value="EKC32287.1"/>
    <property type="molecule type" value="Genomic_DNA"/>
</dbReference>
<protein>
    <recommendedName>
        <fullName evidence="5">V-type proton ATPase subunit C</fullName>
    </recommendedName>
</protein>
<dbReference type="Gene3D" id="1.20.1460.10">
    <property type="entry name" value="subunit c (vma5p) of the yeast v-atpase, domain 2"/>
    <property type="match status" value="1"/>
</dbReference>
<dbReference type="FunFam" id="3.30.70.100:FF:000002">
    <property type="entry name" value="V-type proton ATPase subunit C"/>
    <property type="match status" value="1"/>
</dbReference>
<accession>K1Q6F7</accession>
<dbReference type="Gene3D" id="3.30.70.1180">
    <property type="entry name" value="Vacuolar atp synthase subunit c, domain 1"/>
    <property type="match status" value="1"/>
</dbReference>
<gene>
    <name evidence="6" type="ORF">CGI_10004936</name>
</gene>
<sequence length="419" mass="48219">MPSKYSLELRMTTASGICSPGKFSIYIFLMITHLIKMAEYWLISVPGEKTLQQSWETLNNATMRNQVLSTNYKFAIPDLKVGTLDVLVGLSDDMGKLDIYCESVTRKIAQYLGETLEDRSDKLQGNLQVNGVDMVTYLTRFQWDLAKYPIKQSLKNIAEIIGKQVSQIETDLKTKATAYNNLKGNLQNLERKSTGSLFTRNLTELVKREDFVLDSEYLQTLLVVVPKNIIHDWQAKYESLTDMVVPRSSRTLFEDDENCLCSVTLFRKVAEDFRNRCRENRFMVRDFTYNEKDIADGKMEISKLEDDKKKQYGPLVKWLKVNFGEAFSAWIHVKALRIFVESVLRYGLPVNFLAVLIQPHKKTTRKLREVMNQLYAHLDSPASQDAGQMEIPGLVGISNVDYYPYVYYKIGLDLVDPLK</sequence>
<comment type="subunit">
    <text evidence="5">V-ATPase is a heteromultimeric enzyme made up of two complexes: the ATP-hydrolytic V1 complex and the proton translocation V0 complex. The V1 complex consists of three catalytic AB heterodimers that form a heterohexamer, three peripheral stalks each consisting of EG heterodimers, one central rotor including subunits D and F, and the regulatory subunits C and H. The proton translocation complex V0 consists of the proton transport subunit a, a ring of proteolipid subunits c9c'', rotary subunit d, subunits e and f, and two accessory subunits.</text>
</comment>
<dbReference type="InterPro" id="IPR004907">
    <property type="entry name" value="ATPase_V1-cplx_csu"/>
</dbReference>
<dbReference type="GO" id="GO:0005765">
    <property type="term" value="C:lysosomal membrane"/>
    <property type="evidence" value="ECO:0007669"/>
    <property type="project" value="TreeGrafter"/>
</dbReference>
<comment type="similarity">
    <text evidence="1 5">Belongs to the V-ATPase C subunit family.</text>
</comment>
<keyword evidence="4 5" id="KW-0406">Ion transport</keyword>
<proteinExistence type="inferred from homology"/>
<dbReference type="GO" id="GO:0046961">
    <property type="term" value="F:proton-transporting ATPase activity, rotational mechanism"/>
    <property type="evidence" value="ECO:0007669"/>
    <property type="project" value="InterPro"/>
</dbReference>
<dbReference type="AlphaFoldDB" id="K1Q6F7"/>
<dbReference type="CDD" id="cd14785">
    <property type="entry name" value="V-ATPase_C"/>
    <property type="match status" value="1"/>
</dbReference>
<dbReference type="InParanoid" id="K1Q6F7"/>
<evidence type="ECO:0000256" key="5">
    <source>
        <dbReference type="RuleBase" id="RU364010"/>
    </source>
</evidence>
<dbReference type="HOGENOM" id="CLU_017554_3_0_1"/>
<organism evidence="6">
    <name type="scientific">Magallana gigas</name>
    <name type="common">Pacific oyster</name>
    <name type="synonym">Crassostrea gigas</name>
    <dbReference type="NCBI Taxonomy" id="29159"/>
    <lineage>
        <taxon>Eukaryota</taxon>
        <taxon>Metazoa</taxon>
        <taxon>Spiralia</taxon>
        <taxon>Lophotrochozoa</taxon>
        <taxon>Mollusca</taxon>
        <taxon>Bivalvia</taxon>
        <taxon>Autobranchia</taxon>
        <taxon>Pteriomorphia</taxon>
        <taxon>Ostreida</taxon>
        <taxon>Ostreoidea</taxon>
        <taxon>Ostreidae</taxon>
        <taxon>Magallana</taxon>
    </lineage>
</organism>
<dbReference type="PANTHER" id="PTHR10137:SF0">
    <property type="entry name" value="V-TYPE PROTON ATPASE SUBUNIT C"/>
    <property type="match status" value="1"/>
</dbReference>
<dbReference type="FunCoup" id="K1Q6F7">
    <property type="interactions" value="1440"/>
</dbReference>
<evidence type="ECO:0000256" key="3">
    <source>
        <dbReference type="ARBA" id="ARBA00022781"/>
    </source>
</evidence>
<dbReference type="PANTHER" id="PTHR10137">
    <property type="entry name" value="V-TYPE PROTON ATPASE SUBUNIT C"/>
    <property type="match status" value="1"/>
</dbReference>
<dbReference type="GO" id="GO:0000221">
    <property type="term" value="C:vacuolar proton-transporting V-type ATPase, V1 domain"/>
    <property type="evidence" value="ECO:0007669"/>
    <property type="project" value="TreeGrafter"/>
</dbReference>
<evidence type="ECO:0000256" key="2">
    <source>
        <dbReference type="ARBA" id="ARBA00022448"/>
    </source>
</evidence>
<evidence type="ECO:0000256" key="1">
    <source>
        <dbReference type="ARBA" id="ARBA00006138"/>
    </source>
</evidence>
<dbReference type="SUPFAM" id="SSF118203">
    <property type="entry name" value="Vacuolar ATP synthase subunit C"/>
    <property type="match status" value="1"/>
</dbReference>
<evidence type="ECO:0000313" key="6">
    <source>
        <dbReference type="EMBL" id="EKC32287.1"/>
    </source>
</evidence>